<dbReference type="AlphaFoldDB" id="C0ZH01"/>
<accession>C0ZH01</accession>
<evidence type="ECO:0000313" key="2">
    <source>
        <dbReference type="Proteomes" id="UP000001877"/>
    </source>
</evidence>
<gene>
    <name evidence="1" type="ordered locus">BBR47_40830</name>
</gene>
<sequence length="252" mass="28343">MFKTIGKYLSIIAVFAMLISIVSVEKVSASSPLIDQYLRFDSIARNSDGSIRVDYTMLKTWDKDLGGSATIPLQIGYSWPSQYRGALKDYYVKANYSKGSHVLTIPKPGAYVGTLSVQAKVNANRYNEVKGGKSIFHYPDSTKRTSYYEISGFDAGASFFIYSAAPAVYFEFSPLGKWGKVVGRTYLGWSLWEGYNQSQSIGFPTPVKGHYYETTSWYSDNGLNIRVKVYVSRSAFNKKETPIFDATRTYKF</sequence>
<organism evidence="1 2">
    <name type="scientific">Brevibacillus brevis (strain 47 / JCM 6285 / NBRC 100599)</name>
    <dbReference type="NCBI Taxonomy" id="358681"/>
    <lineage>
        <taxon>Bacteria</taxon>
        <taxon>Bacillati</taxon>
        <taxon>Bacillota</taxon>
        <taxon>Bacilli</taxon>
        <taxon>Bacillales</taxon>
        <taxon>Paenibacillaceae</taxon>
        <taxon>Brevibacillus</taxon>
    </lineage>
</organism>
<proteinExistence type="predicted"/>
<dbReference type="KEGG" id="bbe:BBR47_40830"/>
<dbReference type="HOGENOM" id="CLU_1064248_0_0_9"/>
<name>C0ZH01_BREBN</name>
<keyword evidence="2" id="KW-1185">Reference proteome</keyword>
<dbReference type="eggNOG" id="ENOG50345E7">
    <property type="taxonomic scope" value="Bacteria"/>
</dbReference>
<dbReference type="RefSeq" id="WP_015892332.1">
    <property type="nucleotide sequence ID" value="NC_012491.1"/>
</dbReference>
<dbReference type="EMBL" id="AP008955">
    <property type="protein sequence ID" value="BAH45060.1"/>
    <property type="molecule type" value="Genomic_DNA"/>
</dbReference>
<dbReference type="Proteomes" id="UP000001877">
    <property type="component" value="Chromosome"/>
</dbReference>
<evidence type="ECO:0000313" key="1">
    <source>
        <dbReference type="EMBL" id="BAH45060.1"/>
    </source>
</evidence>
<protein>
    <submittedName>
        <fullName evidence="1">Uncharacterized protein</fullName>
    </submittedName>
</protein>
<reference evidence="1 2" key="1">
    <citation type="submission" date="2005-03" db="EMBL/GenBank/DDBJ databases">
        <title>Brevibacillus brevis strain 47, complete genome.</title>
        <authorList>
            <person name="Hosoyama A."/>
            <person name="Yamada R."/>
            <person name="Hongo Y."/>
            <person name="Terui Y."/>
            <person name="Ankai A."/>
            <person name="Masuyama W."/>
            <person name="Sekiguchi M."/>
            <person name="Takeda T."/>
            <person name="Asano K."/>
            <person name="Ohji S."/>
            <person name="Ichikawa N."/>
            <person name="Narita S."/>
            <person name="Aoki N."/>
            <person name="Miura H."/>
            <person name="Matsushita S."/>
            <person name="Sekigawa T."/>
            <person name="Yamagata H."/>
            <person name="Yoshikawa H."/>
            <person name="Udaka S."/>
            <person name="Tanikawa S."/>
            <person name="Fujita N."/>
        </authorList>
    </citation>
    <scope>NUCLEOTIDE SEQUENCE [LARGE SCALE GENOMIC DNA]</scope>
    <source>
        <strain evidence="2">47 / JCM 6285 / NBRC 100599</strain>
    </source>
</reference>